<evidence type="ECO:0000313" key="1">
    <source>
        <dbReference type="EMBL" id="KAL0116932.1"/>
    </source>
</evidence>
<reference evidence="1 2" key="1">
    <citation type="submission" date="2023-03" db="EMBL/GenBank/DDBJ databases">
        <title>High recombination rates correlate with genetic variation in Cardiocondyla obscurior ants.</title>
        <authorList>
            <person name="Errbii M."/>
        </authorList>
    </citation>
    <scope>NUCLEOTIDE SEQUENCE [LARGE SCALE GENOMIC DNA]</scope>
    <source>
        <strain evidence="1">Alpha-2009</strain>
        <tissue evidence="1">Whole body</tissue>
    </source>
</reference>
<evidence type="ECO:0000313" key="2">
    <source>
        <dbReference type="Proteomes" id="UP001430953"/>
    </source>
</evidence>
<keyword evidence="2" id="KW-1185">Reference proteome</keyword>
<comment type="caution">
    <text evidence="1">The sequence shown here is derived from an EMBL/GenBank/DDBJ whole genome shotgun (WGS) entry which is preliminary data.</text>
</comment>
<organism evidence="1 2">
    <name type="scientific">Cardiocondyla obscurior</name>
    <dbReference type="NCBI Taxonomy" id="286306"/>
    <lineage>
        <taxon>Eukaryota</taxon>
        <taxon>Metazoa</taxon>
        <taxon>Ecdysozoa</taxon>
        <taxon>Arthropoda</taxon>
        <taxon>Hexapoda</taxon>
        <taxon>Insecta</taxon>
        <taxon>Pterygota</taxon>
        <taxon>Neoptera</taxon>
        <taxon>Endopterygota</taxon>
        <taxon>Hymenoptera</taxon>
        <taxon>Apocrita</taxon>
        <taxon>Aculeata</taxon>
        <taxon>Formicoidea</taxon>
        <taxon>Formicidae</taxon>
        <taxon>Myrmicinae</taxon>
        <taxon>Cardiocondyla</taxon>
    </lineage>
</organism>
<proteinExistence type="predicted"/>
<dbReference type="EMBL" id="JADYXP020000009">
    <property type="protein sequence ID" value="KAL0116932.1"/>
    <property type="molecule type" value="Genomic_DNA"/>
</dbReference>
<dbReference type="Proteomes" id="UP001430953">
    <property type="component" value="Unassembled WGS sequence"/>
</dbReference>
<name>A0AAW2FS24_9HYME</name>
<accession>A0AAW2FS24</accession>
<gene>
    <name evidence="1" type="ORF">PUN28_010070</name>
</gene>
<sequence length="110" mass="12599">MNRARVHSSASPSTQLIPCQYTYTDRVTNTRLSTFERPLSSPTPEIMPDLYSYRPPVKSATLPVPSYYRVRHAPIINRVLLVERECLRTPSLRGGRETARIAKFAKFISF</sequence>
<protein>
    <submittedName>
        <fullName evidence="1">Uncharacterized protein</fullName>
    </submittedName>
</protein>
<dbReference type="AlphaFoldDB" id="A0AAW2FS24"/>